<dbReference type="AlphaFoldDB" id="A0A265NDL1"/>
<organism evidence="3 4">
    <name type="scientific">Virgibacillus indicus</name>
    <dbReference type="NCBI Taxonomy" id="2024554"/>
    <lineage>
        <taxon>Bacteria</taxon>
        <taxon>Bacillati</taxon>
        <taxon>Bacillota</taxon>
        <taxon>Bacilli</taxon>
        <taxon>Bacillales</taxon>
        <taxon>Bacillaceae</taxon>
        <taxon>Virgibacillus</taxon>
    </lineage>
</organism>
<reference evidence="3 4" key="1">
    <citation type="submission" date="2017-08" db="EMBL/GenBank/DDBJ databases">
        <title>Virgibacillus indicus sp. nov. and Virgibacillus profoundi sp. nov, two moderately halophilic bacteria isolated from marine sediment by using the Microfluidic Streak Plate.</title>
        <authorList>
            <person name="Xu B."/>
            <person name="Hu B."/>
            <person name="Wang J."/>
            <person name="Zhu Y."/>
            <person name="Huang L."/>
            <person name="Du W."/>
            <person name="Huang Y."/>
        </authorList>
    </citation>
    <scope>NUCLEOTIDE SEQUENCE [LARGE SCALE GENOMIC DNA]</scope>
    <source>
        <strain evidence="3 4">IO3-P2-C2</strain>
    </source>
</reference>
<keyword evidence="2" id="KW-0472">Membrane</keyword>
<keyword evidence="2" id="KW-0812">Transmembrane</keyword>
<sequence length="106" mass="12309">MENKTEQHEDQAAELRKLLDEVQQGEKEAAVKKPVESHDEAEQQRDIDILNLPPRKEVHGNTRNMTHIKISLPLIRFLAVILILLIIVMGAYYFYGEEINELFLNN</sequence>
<keyword evidence="4" id="KW-1185">Reference proteome</keyword>
<feature type="region of interest" description="Disordered" evidence="1">
    <location>
        <begin position="23"/>
        <end position="43"/>
    </location>
</feature>
<protein>
    <submittedName>
        <fullName evidence="3">Uncharacterized protein</fullName>
    </submittedName>
</protein>
<feature type="transmembrane region" description="Helical" evidence="2">
    <location>
        <begin position="74"/>
        <end position="95"/>
    </location>
</feature>
<name>A0A265NDL1_9BACI</name>
<evidence type="ECO:0000313" key="4">
    <source>
        <dbReference type="Proteomes" id="UP000216498"/>
    </source>
</evidence>
<accession>A0A265NDL1</accession>
<keyword evidence="2" id="KW-1133">Transmembrane helix</keyword>
<dbReference type="Proteomes" id="UP000216498">
    <property type="component" value="Unassembled WGS sequence"/>
</dbReference>
<dbReference type="RefSeq" id="WP_094883681.1">
    <property type="nucleotide sequence ID" value="NZ_NPMS01000001.1"/>
</dbReference>
<dbReference type="EMBL" id="NPMS01000001">
    <property type="protein sequence ID" value="OZU90083.1"/>
    <property type="molecule type" value="Genomic_DNA"/>
</dbReference>
<comment type="caution">
    <text evidence="3">The sequence shown here is derived from an EMBL/GenBank/DDBJ whole genome shotgun (WGS) entry which is preliminary data.</text>
</comment>
<evidence type="ECO:0000313" key="3">
    <source>
        <dbReference type="EMBL" id="OZU90083.1"/>
    </source>
</evidence>
<evidence type="ECO:0000256" key="2">
    <source>
        <dbReference type="SAM" id="Phobius"/>
    </source>
</evidence>
<gene>
    <name evidence="3" type="ORF">CIL03_02790</name>
</gene>
<dbReference type="OrthoDB" id="2971460at2"/>
<proteinExistence type="predicted"/>
<evidence type="ECO:0000256" key="1">
    <source>
        <dbReference type="SAM" id="MobiDB-lite"/>
    </source>
</evidence>